<evidence type="ECO:0008006" key="3">
    <source>
        <dbReference type="Google" id="ProtNLM"/>
    </source>
</evidence>
<gene>
    <name evidence="1" type="ORF">GCM10009107_34680</name>
</gene>
<dbReference type="Gene3D" id="1.25.40.10">
    <property type="entry name" value="Tetratricopeptide repeat domain"/>
    <property type="match status" value="1"/>
</dbReference>
<reference evidence="1 2" key="1">
    <citation type="journal article" date="2019" name="Int. J. Syst. Evol. Microbiol.">
        <title>The Global Catalogue of Microorganisms (GCM) 10K type strain sequencing project: providing services to taxonomists for standard genome sequencing and annotation.</title>
        <authorList>
            <consortium name="The Broad Institute Genomics Platform"/>
            <consortium name="The Broad Institute Genome Sequencing Center for Infectious Disease"/>
            <person name="Wu L."/>
            <person name="Ma J."/>
        </authorList>
    </citation>
    <scope>NUCLEOTIDE SEQUENCE [LARGE SCALE GENOMIC DNA]</scope>
    <source>
        <strain evidence="1 2">JCM 15503</strain>
    </source>
</reference>
<sequence>MAFLAHTLHRVFFEIPQDPLYTMTKLRVLAASLLMAGCLSTAYAQALRPEVAKPLQQAGDMLKAGKAKEALAKVRDADNVANKNPNEQLMVDRMRGAAAQRAGDNATAARSFEAAMASGKLSQAEQAQMAESIAFAYSQLKDNAKAGQWAQKAVSLGGNSPQLKQLQAYLQGQSGDYNAIAKDAAAAVSAAEQGGRKPDEGDLLRLADAYQHTNNAAGQSAVLEKLLAYYPKKEYWAAALGRLPRKPGFSNDRYSLDLLRLRLATGNLSKADDYMEMAQLALQAGFPSEGKMVVEKGIAAGVLGTGPEAARHKRLEDLAIKQEAEGKAGLDKDVAEAKDGNAMVLVGTQLVSFGQTDKGIALIEQGIAKDQLKRPDDAKLRLGLALLHSGKNKAKATQTLRSVQGNDGAADIARLWALLGTGA</sequence>
<dbReference type="EMBL" id="BAAAEW010000023">
    <property type="protein sequence ID" value="GAA0756353.1"/>
    <property type="molecule type" value="Genomic_DNA"/>
</dbReference>
<dbReference type="SUPFAM" id="SSF48452">
    <property type="entry name" value="TPR-like"/>
    <property type="match status" value="1"/>
</dbReference>
<organism evidence="1 2">
    <name type="scientific">Ideonella azotifigens</name>
    <dbReference type="NCBI Taxonomy" id="513160"/>
    <lineage>
        <taxon>Bacteria</taxon>
        <taxon>Pseudomonadati</taxon>
        <taxon>Pseudomonadota</taxon>
        <taxon>Betaproteobacteria</taxon>
        <taxon>Burkholderiales</taxon>
        <taxon>Sphaerotilaceae</taxon>
        <taxon>Ideonella</taxon>
    </lineage>
</organism>
<keyword evidence="2" id="KW-1185">Reference proteome</keyword>
<name>A0ABN1K6H0_9BURK</name>
<evidence type="ECO:0000313" key="1">
    <source>
        <dbReference type="EMBL" id="GAA0756353.1"/>
    </source>
</evidence>
<protein>
    <recommendedName>
        <fullName evidence="3">Tetratricopeptide repeat protein</fullName>
    </recommendedName>
</protein>
<accession>A0ABN1K6H0</accession>
<dbReference type="InterPro" id="IPR011990">
    <property type="entry name" value="TPR-like_helical_dom_sf"/>
</dbReference>
<proteinExistence type="predicted"/>
<evidence type="ECO:0000313" key="2">
    <source>
        <dbReference type="Proteomes" id="UP001500279"/>
    </source>
</evidence>
<comment type="caution">
    <text evidence="1">The sequence shown here is derived from an EMBL/GenBank/DDBJ whole genome shotgun (WGS) entry which is preliminary data.</text>
</comment>
<dbReference type="Proteomes" id="UP001500279">
    <property type="component" value="Unassembled WGS sequence"/>
</dbReference>